<dbReference type="PROSITE" id="PS51257">
    <property type="entry name" value="PROKAR_LIPOPROTEIN"/>
    <property type="match status" value="1"/>
</dbReference>
<dbReference type="Pfam" id="PF03372">
    <property type="entry name" value="Exo_endo_phos"/>
    <property type="match status" value="1"/>
</dbReference>
<dbReference type="AlphaFoldDB" id="A0AAW9RVW4"/>
<evidence type="ECO:0000313" key="2">
    <source>
        <dbReference type="EMBL" id="MEN7547210.1"/>
    </source>
</evidence>
<organism evidence="2 3">
    <name type="scientific">Rapidithrix thailandica</name>
    <dbReference type="NCBI Taxonomy" id="413964"/>
    <lineage>
        <taxon>Bacteria</taxon>
        <taxon>Pseudomonadati</taxon>
        <taxon>Bacteroidota</taxon>
        <taxon>Cytophagia</taxon>
        <taxon>Cytophagales</taxon>
        <taxon>Flammeovirgaceae</taxon>
        <taxon>Rapidithrix</taxon>
    </lineage>
</organism>
<comment type="caution">
    <text evidence="2">The sequence shown here is derived from an EMBL/GenBank/DDBJ whole genome shotgun (WGS) entry which is preliminary data.</text>
</comment>
<sequence>MIRNLTILCLGLLGMLACSKPSSEDTQKTNAAKKEKTRLKVMAYNLWHGGDAGKQPLEKTMEVIQKAGAEIVGISEPDGFNPNAGEEQYQNRPDNSKIIAEKWGWHHFRQKGGASIISKYKIVEELPNQTGVKIELPNGKHVYFFNAHFIHIPYQPYQLAEIKYGDYPYIKTEEEAIRWANEARKGEVETILTEMNKVAGENAPMFMTGDFNEPSHLDWTEKAAEAGVVQIKVEWPATKAFEGLGFVDAYRTIFPDEAKYPGDTWTPLSTPEDEKNGEDVLDRIDFVLVKGEQVKVLDTKIVGEVSEYSDIKIENYPSDHRAVVSTVELTW</sequence>
<name>A0AAW9RVW4_9BACT</name>
<keyword evidence="2" id="KW-0540">Nuclease</keyword>
<dbReference type="Proteomes" id="UP001403385">
    <property type="component" value="Unassembled WGS sequence"/>
</dbReference>
<evidence type="ECO:0000259" key="1">
    <source>
        <dbReference type="Pfam" id="PF03372"/>
    </source>
</evidence>
<dbReference type="SUPFAM" id="SSF56219">
    <property type="entry name" value="DNase I-like"/>
    <property type="match status" value="1"/>
</dbReference>
<protein>
    <submittedName>
        <fullName evidence="2">Endonuclease/exonuclease/phosphatase family protein</fullName>
    </submittedName>
</protein>
<dbReference type="PANTHER" id="PTHR41349">
    <property type="match status" value="1"/>
</dbReference>
<evidence type="ECO:0000313" key="3">
    <source>
        <dbReference type="Proteomes" id="UP001403385"/>
    </source>
</evidence>
<keyword evidence="3" id="KW-1185">Reference proteome</keyword>
<reference evidence="2 3" key="1">
    <citation type="submission" date="2024-04" db="EMBL/GenBank/DDBJ databases">
        <title>Novel genus in family Flammeovirgaceae.</title>
        <authorList>
            <person name="Nguyen T.H."/>
            <person name="Vuong T.Q."/>
            <person name="Le H."/>
            <person name="Kim S.-G."/>
        </authorList>
    </citation>
    <scope>NUCLEOTIDE SEQUENCE [LARGE SCALE GENOMIC DNA]</scope>
    <source>
        <strain evidence="2 3">JCM 23209</strain>
    </source>
</reference>
<dbReference type="PANTHER" id="PTHR41349:SF1">
    <property type="entry name" value="PROTEIN CBG08683"/>
    <property type="match status" value="1"/>
</dbReference>
<dbReference type="Gene3D" id="3.60.10.10">
    <property type="entry name" value="Endonuclease/exonuclease/phosphatase"/>
    <property type="match status" value="1"/>
</dbReference>
<dbReference type="RefSeq" id="WP_346819995.1">
    <property type="nucleotide sequence ID" value="NZ_JBDKWZ010000002.1"/>
</dbReference>
<feature type="domain" description="Endonuclease/exonuclease/phosphatase" evidence="1">
    <location>
        <begin position="42"/>
        <end position="320"/>
    </location>
</feature>
<dbReference type="InterPro" id="IPR036691">
    <property type="entry name" value="Endo/exonu/phosph_ase_sf"/>
</dbReference>
<keyword evidence="2" id="KW-0255">Endonuclease</keyword>
<accession>A0AAW9RVW4</accession>
<gene>
    <name evidence="2" type="ORF">AAG747_04780</name>
</gene>
<dbReference type="EMBL" id="JBDKWZ010000002">
    <property type="protein sequence ID" value="MEN7547210.1"/>
    <property type="molecule type" value="Genomic_DNA"/>
</dbReference>
<proteinExistence type="predicted"/>
<dbReference type="GO" id="GO:0004519">
    <property type="term" value="F:endonuclease activity"/>
    <property type="evidence" value="ECO:0007669"/>
    <property type="project" value="UniProtKB-KW"/>
</dbReference>
<keyword evidence="2" id="KW-0378">Hydrolase</keyword>
<dbReference type="InterPro" id="IPR005135">
    <property type="entry name" value="Endo/exonuclease/phosphatase"/>
</dbReference>